<dbReference type="InterPro" id="IPR039420">
    <property type="entry name" value="WalR-like"/>
</dbReference>
<dbReference type="SUPFAM" id="SSF52172">
    <property type="entry name" value="CheY-like"/>
    <property type="match status" value="1"/>
</dbReference>
<protein>
    <submittedName>
        <fullName evidence="6">Two-component transcriptional response regulator, LuxR family</fullName>
    </submittedName>
</protein>
<dbReference type="EMBL" id="CADCTZ010001457">
    <property type="protein sequence ID" value="CAA9398947.1"/>
    <property type="molecule type" value="Genomic_DNA"/>
</dbReference>
<dbReference type="GO" id="GO:0003677">
    <property type="term" value="F:DNA binding"/>
    <property type="evidence" value="ECO:0007669"/>
    <property type="project" value="UniProtKB-KW"/>
</dbReference>
<evidence type="ECO:0000256" key="2">
    <source>
        <dbReference type="ARBA" id="ARBA00023125"/>
    </source>
</evidence>
<feature type="modified residue" description="4-aspartylphosphate" evidence="3">
    <location>
        <position position="67"/>
    </location>
</feature>
<dbReference type="InterPro" id="IPR011006">
    <property type="entry name" value="CheY-like_superfamily"/>
</dbReference>
<evidence type="ECO:0000256" key="1">
    <source>
        <dbReference type="ARBA" id="ARBA00022553"/>
    </source>
</evidence>
<evidence type="ECO:0000259" key="5">
    <source>
        <dbReference type="PROSITE" id="PS50110"/>
    </source>
</evidence>
<dbReference type="SMART" id="SM00448">
    <property type="entry name" value="REC"/>
    <property type="match status" value="1"/>
</dbReference>
<dbReference type="GO" id="GO:0000160">
    <property type="term" value="P:phosphorelay signal transduction system"/>
    <property type="evidence" value="ECO:0007669"/>
    <property type="project" value="InterPro"/>
</dbReference>
<proteinExistence type="predicted"/>
<evidence type="ECO:0000256" key="3">
    <source>
        <dbReference type="PROSITE-ProRule" id="PRU00169"/>
    </source>
</evidence>
<dbReference type="AlphaFoldDB" id="A0A6J4NVW0"/>
<dbReference type="SUPFAM" id="SSF46894">
    <property type="entry name" value="C-terminal effector domain of the bipartite response regulators"/>
    <property type="match status" value="1"/>
</dbReference>
<dbReference type="PROSITE" id="PS50043">
    <property type="entry name" value="HTH_LUXR_2"/>
    <property type="match status" value="1"/>
</dbReference>
<dbReference type="Pfam" id="PF00196">
    <property type="entry name" value="GerE"/>
    <property type="match status" value="1"/>
</dbReference>
<organism evidence="6">
    <name type="scientific">uncultured Microcoleus sp</name>
    <dbReference type="NCBI Taxonomy" id="259945"/>
    <lineage>
        <taxon>Bacteria</taxon>
        <taxon>Bacillati</taxon>
        <taxon>Cyanobacteriota</taxon>
        <taxon>Cyanophyceae</taxon>
        <taxon>Oscillatoriophycideae</taxon>
        <taxon>Oscillatoriales</taxon>
        <taxon>Microcoleaceae</taxon>
        <taxon>Microcoleus</taxon>
        <taxon>environmental samples</taxon>
    </lineage>
</organism>
<name>A0A6J4NVW0_9CYAN</name>
<gene>
    <name evidence="6" type="ORF">AVDCRST_MAG84-6025</name>
</gene>
<keyword evidence="1 3" id="KW-0597">Phosphoprotein</keyword>
<dbReference type="InterPro" id="IPR001789">
    <property type="entry name" value="Sig_transdc_resp-reg_receiver"/>
</dbReference>
<dbReference type="InterPro" id="IPR016032">
    <property type="entry name" value="Sig_transdc_resp-reg_C-effctor"/>
</dbReference>
<sequence>MTATTATQPKTSQLKTILIVEDDPMMQLGLQHILNNQPHLTVVAQAVNGNEAVSAALQHQPDIVLMDIDLPGIDGIAAAQQIRAALPHTRILMLTHHSNPTQVMAALSSGAHGYCVKGTNAEQLLAAITTVQEGGSYLDPKIADCVLQNLKTPLPESYANDDIKLTEREMQVLQQLVEGKSNKQIAAGLGMSVHTAKGHVEMIIAKFEASDRTQAAVKALRLGLV</sequence>
<dbReference type="InterPro" id="IPR058245">
    <property type="entry name" value="NreC/VraR/RcsB-like_REC"/>
</dbReference>
<feature type="domain" description="Response regulatory" evidence="5">
    <location>
        <begin position="16"/>
        <end position="132"/>
    </location>
</feature>
<dbReference type="SMART" id="SM00421">
    <property type="entry name" value="HTH_LUXR"/>
    <property type="match status" value="1"/>
</dbReference>
<evidence type="ECO:0000313" key="6">
    <source>
        <dbReference type="EMBL" id="CAA9398947.1"/>
    </source>
</evidence>
<dbReference type="GO" id="GO:0006355">
    <property type="term" value="P:regulation of DNA-templated transcription"/>
    <property type="evidence" value="ECO:0007669"/>
    <property type="project" value="InterPro"/>
</dbReference>
<dbReference type="PANTHER" id="PTHR43214">
    <property type="entry name" value="TWO-COMPONENT RESPONSE REGULATOR"/>
    <property type="match status" value="1"/>
</dbReference>
<reference evidence="6" key="1">
    <citation type="submission" date="2020-02" db="EMBL/GenBank/DDBJ databases">
        <authorList>
            <person name="Meier V. D."/>
        </authorList>
    </citation>
    <scope>NUCLEOTIDE SEQUENCE</scope>
    <source>
        <strain evidence="6">AVDCRST_MAG84</strain>
    </source>
</reference>
<keyword evidence="2" id="KW-0238">DNA-binding</keyword>
<feature type="domain" description="HTH luxR-type" evidence="4">
    <location>
        <begin position="158"/>
        <end position="223"/>
    </location>
</feature>
<dbReference type="CDD" id="cd06170">
    <property type="entry name" value="LuxR_C_like"/>
    <property type="match status" value="1"/>
</dbReference>
<dbReference type="PANTHER" id="PTHR43214:SF43">
    <property type="entry name" value="TWO-COMPONENT RESPONSE REGULATOR"/>
    <property type="match status" value="1"/>
</dbReference>
<dbReference type="PROSITE" id="PS50110">
    <property type="entry name" value="RESPONSE_REGULATORY"/>
    <property type="match status" value="1"/>
</dbReference>
<dbReference type="CDD" id="cd17535">
    <property type="entry name" value="REC_NarL-like"/>
    <property type="match status" value="1"/>
</dbReference>
<dbReference type="Pfam" id="PF00072">
    <property type="entry name" value="Response_reg"/>
    <property type="match status" value="1"/>
</dbReference>
<accession>A0A6J4NVW0</accession>
<dbReference type="InterPro" id="IPR000792">
    <property type="entry name" value="Tscrpt_reg_LuxR_C"/>
</dbReference>
<evidence type="ECO:0000259" key="4">
    <source>
        <dbReference type="PROSITE" id="PS50043"/>
    </source>
</evidence>
<dbReference type="Gene3D" id="3.40.50.2300">
    <property type="match status" value="1"/>
</dbReference>
<dbReference type="PRINTS" id="PR00038">
    <property type="entry name" value="HTHLUXR"/>
</dbReference>